<organism evidence="2 3">
    <name type="scientific">Oncorhynchus mykiss</name>
    <name type="common">Rainbow trout</name>
    <name type="synonym">Salmo gairdneri</name>
    <dbReference type="NCBI Taxonomy" id="8022"/>
    <lineage>
        <taxon>Eukaryota</taxon>
        <taxon>Metazoa</taxon>
        <taxon>Chordata</taxon>
        <taxon>Craniata</taxon>
        <taxon>Vertebrata</taxon>
        <taxon>Euteleostomi</taxon>
        <taxon>Actinopterygii</taxon>
        <taxon>Neopterygii</taxon>
        <taxon>Teleostei</taxon>
        <taxon>Protacanthopterygii</taxon>
        <taxon>Salmoniformes</taxon>
        <taxon>Salmonidae</taxon>
        <taxon>Salmoninae</taxon>
        <taxon>Oncorhynchus</taxon>
    </lineage>
</organism>
<proteinExistence type="predicted"/>
<feature type="chain" id="PRO_5001591446" evidence="1">
    <location>
        <begin position="21"/>
        <end position="102"/>
    </location>
</feature>
<keyword evidence="1" id="KW-0732">Signal</keyword>
<dbReference type="Proteomes" id="UP000193380">
    <property type="component" value="Unassembled WGS sequence"/>
</dbReference>
<evidence type="ECO:0000313" key="2">
    <source>
        <dbReference type="EMBL" id="CDQ88343.1"/>
    </source>
</evidence>
<sequence length="102" mass="11830">MKEKKWHLLWSCKCLRLSVAIFLHIQNVCVDNVLKTMKENANKASSILLTAIPLICTQEDWTHTIKALKAIKCFIFFLTKSTRQRTTIWTTAQSSIMLPKQH</sequence>
<feature type="signal peptide" evidence="1">
    <location>
        <begin position="1"/>
        <end position="20"/>
    </location>
</feature>
<accession>A0A060Y8S9</accession>
<evidence type="ECO:0000313" key="3">
    <source>
        <dbReference type="Proteomes" id="UP000193380"/>
    </source>
</evidence>
<dbReference type="STRING" id="8022.A0A060Y8S9"/>
<evidence type="ECO:0000256" key="1">
    <source>
        <dbReference type="SAM" id="SignalP"/>
    </source>
</evidence>
<reference evidence="2" key="1">
    <citation type="journal article" date="2014" name="Nat. Commun.">
        <title>The rainbow trout genome provides novel insights into evolution after whole-genome duplication in vertebrates.</title>
        <authorList>
            <person name="Berthelot C."/>
            <person name="Brunet F."/>
            <person name="Chalopin D."/>
            <person name="Juanchich A."/>
            <person name="Bernard M."/>
            <person name="Noel B."/>
            <person name="Bento P."/>
            <person name="Da Silva C."/>
            <person name="Labadie K."/>
            <person name="Alberti A."/>
            <person name="Aury J.M."/>
            <person name="Louis A."/>
            <person name="Dehais P."/>
            <person name="Bardou P."/>
            <person name="Montfort J."/>
            <person name="Klopp C."/>
            <person name="Cabau C."/>
            <person name="Gaspin C."/>
            <person name="Thorgaard G.H."/>
            <person name="Boussaha M."/>
            <person name="Quillet E."/>
            <person name="Guyomard R."/>
            <person name="Galiana D."/>
            <person name="Bobe J."/>
            <person name="Volff J.N."/>
            <person name="Genet C."/>
            <person name="Wincker P."/>
            <person name="Jaillon O."/>
            <person name="Roest Crollius H."/>
            <person name="Guiguen Y."/>
        </authorList>
    </citation>
    <scope>NUCLEOTIDE SEQUENCE [LARGE SCALE GENOMIC DNA]</scope>
</reference>
<dbReference type="EMBL" id="FR908554">
    <property type="protein sequence ID" value="CDQ88343.1"/>
    <property type="molecule type" value="Genomic_DNA"/>
</dbReference>
<dbReference type="AlphaFoldDB" id="A0A060Y8S9"/>
<name>A0A060Y8S9_ONCMY</name>
<protein>
    <submittedName>
        <fullName evidence="2">Uncharacterized protein</fullName>
    </submittedName>
</protein>
<dbReference type="PaxDb" id="8022-A0A060Y8S9"/>
<gene>
    <name evidence="2" type="ORF">GSONMT00062444001</name>
</gene>
<reference evidence="2" key="2">
    <citation type="submission" date="2014-03" db="EMBL/GenBank/DDBJ databases">
        <authorList>
            <person name="Genoscope - CEA"/>
        </authorList>
    </citation>
    <scope>NUCLEOTIDE SEQUENCE</scope>
</reference>